<gene>
    <name evidence="1" type="ORF">Acr_26g0008880</name>
</gene>
<dbReference type="AlphaFoldDB" id="A0A7J0H3N1"/>
<organism evidence="1 2">
    <name type="scientific">Actinidia rufa</name>
    <dbReference type="NCBI Taxonomy" id="165716"/>
    <lineage>
        <taxon>Eukaryota</taxon>
        <taxon>Viridiplantae</taxon>
        <taxon>Streptophyta</taxon>
        <taxon>Embryophyta</taxon>
        <taxon>Tracheophyta</taxon>
        <taxon>Spermatophyta</taxon>
        <taxon>Magnoliopsida</taxon>
        <taxon>eudicotyledons</taxon>
        <taxon>Gunneridae</taxon>
        <taxon>Pentapetalae</taxon>
        <taxon>asterids</taxon>
        <taxon>Ericales</taxon>
        <taxon>Actinidiaceae</taxon>
        <taxon>Actinidia</taxon>
    </lineage>
</organism>
<name>A0A7J0H3N1_9ERIC</name>
<dbReference type="Pfam" id="PF12452">
    <property type="entry name" value="DUF3685"/>
    <property type="match status" value="1"/>
</dbReference>
<dbReference type="Proteomes" id="UP000585474">
    <property type="component" value="Unassembled WGS sequence"/>
</dbReference>
<evidence type="ECO:0000313" key="2">
    <source>
        <dbReference type="Proteomes" id="UP000585474"/>
    </source>
</evidence>
<dbReference type="PANTHER" id="PTHR36807:SF2">
    <property type="entry name" value="PHOSPHOGLYCOLATE PHOSPHATASE"/>
    <property type="match status" value="1"/>
</dbReference>
<accession>A0A7J0H3N1</accession>
<reference evidence="1 2" key="1">
    <citation type="submission" date="2019-07" db="EMBL/GenBank/DDBJ databases">
        <title>De Novo Assembly of kiwifruit Actinidia rufa.</title>
        <authorList>
            <person name="Sugita-Konishi S."/>
            <person name="Sato K."/>
            <person name="Mori E."/>
            <person name="Abe Y."/>
            <person name="Kisaki G."/>
            <person name="Hamano K."/>
            <person name="Suezawa K."/>
            <person name="Otani M."/>
            <person name="Fukuda T."/>
            <person name="Manabe T."/>
            <person name="Gomi K."/>
            <person name="Tabuchi M."/>
            <person name="Akimitsu K."/>
            <person name="Kataoka I."/>
        </authorList>
    </citation>
    <scope>NUCLEOTIDE SEQUENCE [LARGE SCALE GENOMIC DNA]</scope>
    <source>
        <strain evidence="2">cv. Fuchu</strain>
    </source>
</reference>
<proteinExistence type="predicted"/>
<dbReference type="PANTHER" id="PTHR36807">
    <property type="entry name" value="PHOSPHOGLYCOLATE PHOSPHATASE"/>
    <property type="match status" value="1"/>
</dbReference>
<comment type="caution">
    <text evidence="1">The sequence shown here is derived from an EMBL/GenBank/DDBJ whole genome shotgun (WGS) entry which is preliminary data.</text>
</comment>
<sequence>MRCHFLGTLINNDGATVSAWIPIVDQVLLMANIFLTYIAGVIPAEKVLSSSRNRISTDYALPGDTTLSGRSTENDEELNLKLPWDIVEEKLVDALNAIEHGDNFGSRFVNSEQDQAMRPLSLDAVAVGPRFRLLWASFQWLKKEAGTVYIVDNISGRSGKVSMNDWSTFFSDVIQKSLNPVCMDWLEKELRLKGIKPDKLELRSLMVEKLMGEDTILRNIRNSGKEGLYGELAQFLIFGSPRSWHGERLIIDRVETNGLEDWTDMPSEDLCTAHGCLCWWSLRCLIFLTVLSLHSRRDSCYYDSSLFTQHGVAILEDLVITLADGIVSVYLELISIDVSLGRNRKTTVTRKCIGRPTSIEDRKDTWELQRRSFTDVKMAFHKAETKNIFEEGLKSPTLVALDQWLHQNMEAVVSMYEDRFDLRTLQSQVTEGGSKMEAENFSWWKKLMLGKSKSVLSPFCYVVIDHVSVTVKRTKELRALTGWRYYFSLFLELTDITMPLIKTIFAKVSDAISFFLVCLIGRSLGLIYTGIRQSLQWKS</sequence>
<evidence type="ECO:0000313" key="1">
    <source>
        <dbReference type="EMBL" id="GFZ17618.1"/>
    </source>
</evidence>
<protein>
    <submittedName>
        <fullName evidence="1">Uncharacterized protein</fullName>
    </submittedName>
</protein>
<keyword evidence="2" id="KW-1185">Reference proteome</keyword>
<dbReference type="EMBL" id="BJWL01000026">
    <property type="protein sequence ID" value="GFZ17618.1"/>
    <property type="molecule type" value="Genomic_DNA"/>
</dbReference>
<dbReference type="InterPro" id="IPR022552">
    <property type="entry name" value="UPF_Ycf55"/>
</dbReference>
<dbReference type="OrthoDB" id="2020436at2759"/>